<evidence type="ECO:0000256" key="2">
    <source>
        <dbReference type="ARBA" id="ARBA00004236"/>
    </source>
</evidence>
<protein>
    <recommendedName>
        <fullName evidence="3">histidine kinase</fullName>
        <ecNumber evidence="3">2.7.13.3</ecNumber>
    </recommendedName>
</protein>
<evidence type="ECO:0000313" key="11">
    <source>
        <dbReference type="Proteomes" id="UP000669179"/>
    </source>
</evidence>
<evidence type="ECO:0000256" key="5">
    <source>
        <dbReference type="ARBA" id="ARBA00022679"/>
    </source>
</evidence>
<dbReference type="InterPro" id="IPR003661">
    <property type="entry name" value="HisK_dim/P_dom"/>
</dbReference>
<dbReference type="Pfam" id="PF00512">
    <property type="entry name" value="HisKA"/>
    <property type="match status" value="1"/>
</dbReference>
<dbReference type="AlphaFoldDB" id="A0A939PHZ1"/>
<evidence type="ECO:0000256" key="4">
    <source>
        <dbReference type="ARBA" id="ARBA00022553"/>
    </source>
</evidence>
<dbReference type="InterPro" id="IPR013656">
    <property type="entry name" value="PAS_4"/>
</dbReference>
<evidence type="ECO:0000256" key="1">
    <source>
        <dbReference type="ARBA" id="ARBA00000085"/>
    </source>
</evidence>
<dbReference type="Pfam" id="PF08448">
    <property type="entry name" value="PAS_4"/>
    <property type="match status" value="1"/>
</dbReference>
<evidence type="ECO:0000259" key="8">
    <source>
        <dbReference type="PROSITE" id="PS50109"/>
    </source>
</evidence>
<dbReference type="InterPro" id="IPR050736">
    <property type="entry name" value="Sensor_HK_Regulatory"/>
</dbReference>
<dbReference type="EC" id="2.7.13.3" evidence="3"/>
<dbReference type="GO" id="GO:0000155">
    <property type="term" value="F:phosphorelay sensor kinase activity"/>
    <property type="evidence" value="ECO:0007669"/>
    <property type="project" value="InterPro"/>
</dbReference>
<dbReference type="InterPro" id="IPR000014">
    <property type="entry name" value="PAS"/>
</dbReference>
<dbReference type="CDD" id="cd00130">
    <property type="entry name" value="PAS"/>
    <property type="match status" value="1"/>
</dbReference>
<dbReference type="Gene3D" id="1.10.287.130">
    <property type="match status" value="1"/>
</dbReference>
<keyword evidence="11" id="KW-1185">Reference proteome</keyword>
<proteinExistence type="predicted"/>
<dbReference type="InterPro" id="IPR003594">
    <property type="entry name" value="HATPase_dom"/>
</dbReference>
<organism evidence="10 11">
    <name type="scientific">Actinomadura barringtoniae</name>
    <dbReference type="NCBI Taxonomy" id="1427535"/>
    <lineage>
        <taxon>Bacteria</taxon>
        <taxon>Bacillati</taxon>
        <taxon>Actinomycetota</taxon>
        <taxon>Actinomycetes</taxon>
        <taxon>Streptosporangiales</taxon>
        <taxon>Thermomonosporaceae</taxon>
        <taxon>Actinomadura</taxon>
    </lineage>
</organism>
<dbReference type="EMBL" id="JAGEOJ010000017">
    <property type="protein sequence ID" value="MBO2452795.1"/>
    <property type="molecule type" value="Genomic_DNA"/>
</dbReference>
<comment type="subcellular location">
    <subcellularLocation>
        <location evidence="2">Cell membrane</location>
    </subcellularLocation>
</comment>
<dbReference type="PROSITE" id="PS50109">
    <property type="entry name" value="HIS_KIN"/>
    <property type="match status" value="1"/>
</dbReference>
<dbReference type="InterPro" id="IPR035965">
    <property type="entry name" value="PAS-like_dom_sf"/>
</dbReference>
<dbReference type="SUPFAM" id="SSF55785">
    <property type="entry name" value="PYP-like sensor domain (PAS domain)"/>
    <property type="match status" value="1"/>
</dbReference>
<keyword evidence="5" id="KW-0808">Transferase</keyword>
<dbReference type="Proteomes" id="UP000669179">
    <property type="component" value="Unassembled WGS sequence"/>
</dbReference>
<dbReference type="SMART" id="SM00387">
    <property type="entry name" value="HATPase_c"/>
    <property type="match status" value="1"/>
</dbReference>
<dbReference type="CDD" id="cd00082">
    <property type="entry name" value="HisKA"/>
    <property type="match status" value="1"/>
</dbReference>
<sequence length="357" mass="39133">MEAVVGGVDSPHEPDDLPDGLLVAGPDGKVLVFNAAAARITGIDAAGALGRDFRDVLPLHDAEGRDWWKCLEPYEGLVTRVRHPERSLYMTGGTELLVTAGYRRDEDGRVVRFTVSLRDAAHRARQERDRADLVSTVAHELRSPLTSVKGFTATLLAKWTRFNDDQKRVMLETVNADADRVTRLITELLDVSRIEAGRLEMHRQVVDLAEEVRKIIAGRIAAGDPEDRFRFEVRGEFPELWLDPDKIDQIVGNLVENAVRHGAGTVTIVMEPDAHKEGAAVSVRDEGEGIPPEAAQRVFRQFWRGPGGNRRGGTGLGLYIVKGLVEAHGGTITVRRAPGGGAEFRFTVPAGGPDYQS</sequence>
<accession>A0A939PHZ1</accession>
<evidence type="ECO:0000256" key="7">
    <source>
        <dbReference type="ARBA" id="ARBA00023012"/>
    </source>
</evidence>
<dbReference type="PROSITE" id="PS50112">
    <property type="entry name" value="PAS"/>
    <property type="match status" value="1"/>
</dbReference>
<evidence type="ECO:0000259" key="9">
    <source>
        <dbReference type="PROSITE" id="PS50112"/>
    </source>
</evidence>
<dbReference type="SMART" id="SM00388">
    <property type="entry name" value="HisKA"/>
    <property type="match status" value="1"/>
</dbReference>
<keyword evidence="6" id="KW-0418">Kinase</keyword>
<dbReference type="Pfam" id="PF02518">
    <property type="entry name" value="HATPase_c"/>
    <property type="match status" value="1"/>
</dbReference>
<dbReference type="GO" id="GO:0005886">
    <property type="term" value="C:plasma membrane"/>
    <property type="evidence" value="ECO:0007669"/>
    <property type="project" value="UniProtKB-SubCell"/>
</dbReference>
<evidence type="ECO:0000256" key="6">
    <source>
        <dbReference type="ARBA" id="ARBA00022777"/>
    </source>
</evidence>
<evidence type="ECO:0000313" key="10">
    <source>
        <dbReference type="EMBL" id="MBO2452795.1"/>
    </source>
</evidence>
<dbReference type="PRINTS" id="PR00344">
    <property type="entry name" value="BCTRLSENSOR"/>
</dbReference>
<gene>
    <name evidence="10" type="ORF">J4573_37285</name>
</gene>
<dbReference type="Gene3D" id="3.30.450.20">
    <property type="entry name" value="PAS domain"/>
    <property type="match status" value="1"/>
</dbReference>
<evidence type="ECO:0000256" key="3">
    <source>
        <dbReference type="ARBA" id="ARBA00012438"/>
    </source>
</evidence>
<keyword evidence="4" id="KW-0597">Phosphoprotein</keyword>
<dbReference type="CDD" id="cd00075">
    <property type="entry name" value="HATPase"/>
    <property type="match status" value="1"/>
</dbReference>
<dbReference type="InterPro" id="IPR036097">
    <property type="entry name" value="HisK_dim/P_sf"/>
</dbReference>
<dbReference type="InterPro" id="IPR036890">
    <property type="entry name" value="HATPase_C_sf"/>
</dbReference>
<dbReference type="InterPro" id="IPR004358">
    <property type="entry name" value="Sig_transdc_His_kin-like_C"/>
</dbReference>
<dbReference type="SUPFAM" id="SSF55874">
    <property type="entry name" value="ATPase domain of HSP90 chaperone/DNA topoisomerase II/histidine kinase"/>
    <property type="match status" value="1"/>
</dbReference>
<dbReference type="PANTHER" id="PTHR43711:SF1">
    <property type="entry name" value="HISTIDINE KINASE 1"/>
    <property type="match status" value="1"/>
</dbReference>
<reference evidence="10" key="1">
    <citation type="submission" date="2021-03" db="EMBL/GenBank/DDBJ databases">
        <authorList>
            <person name="Kanchanasin P."/>
            <person name="Saeng-In P."/>
            <person name="Phongsopitanun W."/>
            <person name="Yuki M."/>
            <person name="Kudo T."/>
            <person name="Ohkuma M."/>
            <person name="Tanasupawat S."/>
        </authorList>
    </citation>
    <scope>NUCLEOTIDE SEQUENCE</scope>
    <source>
        <strain evidence="10">GKU 128</strain>
    </source>
</reference>
<feature type="domain" description="PAS" evidence="9">
    <location>
        <begin position="15"/>
        <end position="66"/>
    </location>
</feature>
<dbReference type="PANTHER" id="PTHR43711">
    <property type="entry name" value="TWO-COMPONENT HISTIDINE KINASE"/>
    <property type="match status" value="1"/>
</dbReference>
<comment type="catalytic activity">
    <reaction evidence="1">
        <text>ATP + protein L-histidine = ADP + protein N-phospho-L-histidine.</text>
        <dbReference type="EC" id="2.7.13.3"/>
    </reaction>
</comment>
<keyword evidence="7" id="KW-0902">Two-component regulatory system</keyword>
<dbReference type="InterPro" id="IPR005467">
    <property type="entry name" value="His_kinase_dom"/>
</dbReference>
<comment type="caution">
    <text evidence="10">The sequence shown here is derived from an EMBL/GenBank/DDBJ whole genome shotgun (WGS) entry which is preliminary data.</text>
</comment>
<dbReference type="SUPFAM" id="SSF47384">
    <property type="entry name" value="Homodimeric domain of signal transducing histidine kinase"/>
    <property type="match status" value="1"/>
</dbReference>
<feature type="domain" description="Histidine kinase" evidence="8">
    <location>
        <begin position="136"/>
        <end position="352"/>
    </location>
</feature>
<name>A0A939PHZ1_9ACTN</name>
<dbReference type="Gene3D" id="3.30.565.10">
    <property type="entry name" value="Histidine kinase-like ATPase, C-terminal domain"/>
    <property type="match status" value="1"/>
</dbReference>